<dbReference type="UniPathway" id="UPA00070">
    <property type="reaction ID" value="UER00946"/>
</dbReference>
<dbReference type="GO" id="GO:0006207">
    <property type="term" value="P:'de novo' pyrimidine nucleobase biosynthetic process"/>
    <property type="evidence" value="ECO:0007669"/>
    <property type="project" value="UniProtKB-UniRule"/>
</dbReference>
<evidence type="ECO:0000256" key="6">
    <source>
        <dbReference type="ARBA" id="ARBA00012791"/>
    </source>
</evidence>
<protein>
    <recommendedName>
        <fullName evidence="7 14">Dihydroorotate dehydrogenase (quinone)</fullName>
        <ecNumber evidence="6 14">1.3.5.2</ecNumber>
    </recommendedName>
</protein>
<comment type="catalytic activity">
    <reaction evidence="13">
        <text>(S)-dihydroorotate + a quinone = orotate + a quinol</text>
        <dbReference type="Rhea" id="RHEA:30187"/>
        <dbReference type="ChEBI" id="CHEBI:24646"/>
        <dbReference type="ChEBI" id="CHEBI:30839"/>
        <dbReference type="ChEBI" id="CHEBI:30864"/>
        <dbReference type="ChEBI" id="CHEBI:132124"/>
        <dbReference type="EC" id="1.3.5.2"/>
    </reaction>
</comment>
<evidence type="ECO:0000256" key="1">
    <source>
        <dbReference type="ARBA" id="ARBA00001917"/>
    </source>
</evidence>
<comment type="similarity">
    <text evidence="5">Belongs to the dihydroorotate dehydrogenase family. Type 2 subfamily.</text>
</comment>
<dbReference type="Gene3D" id="3.20.20.70">
    <property type="entry name" value="Aldolase class I"/>
    <property type="match status" value="1"/>
</dbReference>
<evidence type="ECO:0000256" key="8">
    <source>
        <dbReference type="ARBA" id="ARBA00022630"/>
    </source>
</evidence>
<comment type="cofactor">
    <cofactor evidence="1">
        <name>FMN</name>
        <dbReference type="ChEBI" id="CHEBI:58210"/>
    </cofactor>
</comment>
<evidence type="ECO:0000259" key="15">
    <source>
        <dbReference type="Pfam" id="PF01180"/>
    </source>
</evidence>
<comment type="function">
    <text evidence="2">Catalyzes the conversion of dihydroorotate to orotate with quinone as electron acceptor.</text>
</comment>
<evidence type="ECO:0000256" key="14">
    <source>
        <dbReference type="NCBIfam" id="TIGR01036"/>
    </source>
</evidence>
<dbReference type="GO" id="GO:0106430">
    <property type="term" value="F:dihydroorotate dehydrogenase (quinone) activity"/>
    <property type="evidence" value="ECO:0007669"/>
    <property type="project" value="UniProtKB-EC"/>
</dbReference>
<reference evidence="16 17" key="1">
    <citation type="journal article" date="2016" name="Nat. Commun.">
        <title>Thousands of microbial genomes shed light on interconnected biogeochemical processes in an aquifer system.</title>
        <authorList>
            <person name="Anantharaman K."/>
            <person name="Brown C.T."/>
            <person name="Hug L.A."/>
            <person name="Sharon I."/>
            <person name="Castelle C.J."/>
            <person name="Probst A.J."/>
            <person name="Thomas B.C."/>
            <person name="Singh A."/>
            <person name="Wilkins M.J."/>
            <person name="Karaoz U."/>
            <person name="Brodie E.L."/>
            <person name="Williams K.H."/>
            <person name="Hubbard S.S."/>
            <person name="Banfield J.F."/>
        </authorList>
    </citation>
    <scope>NUCLEOTIDE SEQUENCE [LARGE SCALE GENOMIC DNA]</scope>
</reference>
<keyword evidence="12" id="KW-0472">Membrane</keyword>
<dbReference type="AlphaFoldDB" id="A0A1F7GVZ0"/>
<proteinExistence type="inferred from homology"/>
<dbReference type="SUPFAM" id="SSF51395">
    <property type="entry name" value="FMN-linked oxidoreductases"/>
    <property type="match status" value="1"/>
</dbReference>
<dbReference type="GO" id="GO:0044205">
    <property type="term" value="P:'de novo' UMP biosynthetic process"/>
    <property type="evidence" value="ECO:0007669"/>
    <property type="project" value="UniProtKB-UniPathway"/>
</dbReference>
<evidence type="ECO:0000256" key="11">
    <source>
        <dbReference type="ARBA" id="ARBA00023002"/>
    </source>
</evidence>
<evidence type="ECO:0000256" key="12">
    <source>
        <dbReference type="ARBA" id="ARBA00023136"/>
    </source>
</evidence>
<dbReference type="PANTHER" id="PTHR48109">
    <property type="entry name" value="DIHYDROOROTATE DEHYDROGENASE (QUINONE), MITOCHONDRIAL-RELATED"/>
    <property type="match status" value="1"/>
</dbReference>
<dbReference type="CDD" id="cd04738">
    <property type="entry name" value="DHOD_2_like"/>
    <property type="match status" value="1"/>
</dbReference>
<comment type="caution">
    <text evidence="16">The sequence shown here is derived from an EMBL/GenBank/DDBJ whole genome shotgun (WGS) entry which is preliminary data.</text>
</comment>
<keyword evidence="11" id="KW-0560">Oxidoreductase</keyword>
<dbReference type="EC" id="1.3.5.2" evidence="6 14"/>
<comment type="pathway">
    <text evidence="4">Pyrimidine metabolism; UMP biosynthesis via de novo pathway; orotate from (S)-dihydroorotate (quinone route): step 1/1.</text>
</comment>
<keyword evidence="10" id="KW-0665">Pyrimidine biosynthesis</keyword>
<evidence type="ECO:0000256" key="3">
    <source>
        <dbReference type="ARBA" id="ARBA00004370"/>
    </source>
</evidence>
<dbReference type="InterPro" id="IPR013785">
    <property type="entry name" value="Aldolase_TIM"/>
</dbReference>
<dbReference type="Pfam" id="PF01180">
    <property type="entry name" value="DHO_dh"/>
    <property type="match status" value="1"/>
</dbReference>
<dbReference type="PROSITE" id="PS00912">
    <property type="entry name" value="DHODEHASE_2"/>
    <property type="match status" value="1"/>
</dbReference>
<dbReference type="InterPro" id="IPR005720">
    <property type="entry name" value="Dihydroorotate_DH_cat"/>
</dbReference>
<keyword evidence="8" id="KW-0285">Flavoprotein</keyword>
<dbReference type="InterPro" id="IPR001295">
    <property type="entry name" value="Dihydroorotate_DH_CS"/>
</dbReference>
<organism evidence="16 17">
    <name type="scientific">Candidatus Roizmanbacteria bacterium RIFCSPHIGHO2_02_FULL_37_24</name>
    <dbReference type="NCBI Taxonomy" id="1802037"/>
    <lineage>
        <taxon>Bacteria</taxon>
        <taxon>Candidatus Roizmaniibacteriota</taxon>
    </lineage>
</organism>
<dbReference type="GO" id="GO:0005737">
    <property type="term" value="C:cytoplasm"/>
    <property type="evidence" value="ECO:0007669"/>
    <property type="project" value="InterPro"/>
</dbReference>
<evidence type="ECO:0000256" key="9">
    <source>
        <dbReference type="ARBA" id="ARBA00022643"/>
    </source>
</evidence>
<evidence type="ECO:0000256" key="10">
    <source>
        <dbReference type="ARBA" id="ARBA00022975"/>
    </source>
</evidence>
<evidence type="ECO:0000256" key="2">
    <source>
        <dbReference type="ARBA" id="ARBA00003125"/>
    </source>
</evidence>
<dbReference type="InterPro" id="IPR005719">
    <property type="entry name" value="Dihydroorotate_DH_2"/>
</dbReference>
<dbReference type="NCBIfam" id="NF003652">
    <property type="entry name" value="PRK05286.2-5"/>
    <property type="match status" value="1"/>
</dbReference>
<evidence type="ECO:0000313" key="16">
    <source>
        <dbReference type="EMBL" id="OGK22934.1"/>
    </source>
</evidence>
<dbReference type="GO" id="GO:0005886">
    <property type="term" value="C:plasma membrane"/>
    <property type="evidence" value="ECO:0007669"/>
    <property type="project" value="TreeGrafter"/>
</dbReference>
<evidence type="ECO:0000313" key="17">
    <source>
        <dbReference type="Proteomes" id="UP000177159"/>
    </source>
</evidence>
<sequence length="372" mass="41648">MYKSSIISVTYKHLVKPILFRFDPETVHDLFLQVGKILGRFSITKSLTRLLFSYQHPSLEQTIHGIPFKNPVGLAAGFDKDAQLINILPHIGFGFAEIGTVTYKPYEGNPKPRLYRLIQTKGIIVNYGLKNLGVKKIIQRIQKQKDPEFPLSVSVGKTNSSATSSTRNGINDYYNCLKELVKSNTGNFYTINISCPNTFGGEPFTTEERLKKLLFKLNSLKISMPIFLKMPINLPWKEFKKLLDIAMQFKISGVIIGNLNKDHHSKAIKDLIPLDIKGGISGKPTWELSNNLISKTFQTYGNRFIIIGVGGIFSAEDAYEKIKRGASLLQLITGMIFEGPQLIGDINKGLVELLNKDGYTNISQAVGTYNIK</sequence>
<dbReference type="InterPro" id="IPR050074">
    <property type="entry name" value="DHO_dehydrogenase"/>
</dbReference>
<accession>A0A1F7GVZ0</accession>
<dbReference type="PANTHER" id="PTHR48109:SF4">
    <property type="entry name" value="DIHYDROOROTATE DEHYDROGENASE (QUINONE), MITOCHONDRIAL"/>
    <property type="match status" value="1"/>
</dbReference>
<dbReference type="EMBL" id="MFZM01000030">
    <property type="protein sequence ID" value="OGK22934.1"/>
    <property type="molecule type" value="Genomic_DNA"/>
</dbReference>
<gene>
    <name evidence="16" type="ORF">A3C24_03690</name>
</gene>
<feature type="domain" description="Dihydroorotate dehydrogenase catalytic" evidence="15">
    <location>
        <begin position="59"/>
        <end position="354"/>
    </location>
</feature>
<name>A0A1F7GVZ0_9BACT</name>
<evidence type="ECO:0000256" key="5">
    <source>
        <dbReference type="ARBA" id="ARBA00005359"/>
    </source>
</evidence>
<comment type="subcellular location">
    <subcellularLocation>
        <location evidence="3">Membrane</location>
    </subcellularLocation>
</comment>
<keyword evidence="9" id="KW-0288">FMN</keyword>
<evidence type="ECO:0000256" key="4">
    <source>
        <dbReference type="ARBA" id="ARBA00005161"/>
    </source>
</evidence>
<dbReference type="NCBIfam" id="TIGR01036">
    <property type="entry name" value="pyrD_sub2"/>
    <property type="match status" value="1"/>
</dbReference>
<evidence type="ECO:0000256" key="13">
    <source>
        <dbReference type="ARBA" id="ARBA00048639"/>
    </source>
</evidence>
<dbReference type="Proteomes" id="UP000177159">
    <property type="component" value="Unassembled WGS sequence"/>
</dbReference>
<evidence type="ECO:0000256" key="7">
    <source>
        <dbReference type="ARBA" id="ARBA00018366"/>
    </source>
</evidence>